<dbReference type="Pfam" id="PF13622">
    <property type="entry name" value="4HBT_3"/>
    <property type="match status" value="1"/>
</dbReference>
<dbReference type="SUPFAM" id="SSF54637">
    <property type="entry name" value="Thioesterase/thiol ester dehydrase-isomerase"/>
    <property type="match status" value="2"/>
</dbReference>
<dbReference type="InterPro" id="IPR042171">
    <property type="entry name" value="Acyl-CoA_hotdog"/>
</dbReference>
<organism evidence="3 4">
    <name type="scientific">Rheinheimera tangshanensis</name>
    <dbReference type="NCBI Taxonomy" id="400153"/>
    <lineage>
        <taxon>Bacteria</taxon>
        <taxon>Pseudomonadati</taxon>
        <taxon>Pseudomonadota</taxon>
        <taxon>Gammaproteobacteria</taxon>
        <taxon>Chromatiales</taxon>
        <taxon>Chromatiaceae</taxon>
        <taxon>Rheinheimera</taxon>
    </lineage>
</organism>
<comment type="caution">
    <text evidence="3">The sequence shown here is derived from an EMBL/GenBank/DDBJ whole genome shotgun (WGS) entry which is preliminary data.</text>
</comment>
<dbReference type="Proteomes" id="UP000321814">
    <property type="component" value="Unassembled WGS sequence"/>
</dbReference>
<dbReference type="InterPro" id="IPR049450">
    <property type="entry name" value="ACOT8-like_C"/>
</dbReference>
<feature type="domain" description="Acyl-CoA thioesterase-like N-terminal HotDog" evidence="1">
    <location>
        <begin position="23"/>
        <end position="106"/>
    </location>
</feature>
<reference evidence="3 4" key="1">
    <citation type="submission" date="2019-08" db="EMBL/GenBank/DDBJ databases">
        <title>Draft genome analysis of Rheinheimera tangshanensis isolated from the roots of fresh rice plants (Oryza sativa).</title>
        <authorList>
            <person name="Yu Q."/>
            <person name="Qi Y."/>
            <person name="Zhang H."/>
            <person name="Pu J."/>
        </authorList>
    </citation>
    <scope>NUCLEOTIDE SEQUENCE [LARGE SCALE GENOMIC DNA]</scope>
    <source>
        <strain evidence="3 4">JA3-B52</strain>
    </source>
</reference>
<dbReference type="RefSeq" id="WP_147905245.1">
    <property type="nucleotide sequence ID" value="NZ_BAAAGC010000010.1"/>
</dbReference>
<evidence type="ECO:0000259" key="2">
    <source>
        <dbReference type="Pfam" id="PF20789"/>
    </source>
</evidence>
<dbReference type="AlphaFoldDB" id="A0A5C8LPY9"/>
<sequence length="267" mass="28962">MLFADVMQQFKAGQPDTLQIEVPEQWGQGRAVFGGMASALALAHLLTELPTKIPLRSVSVSFVAPLNAGPAVVSRRILRQGKSVIQAMVEITQQDQVALVLLASFGAERFSEYKVASETAPAFVETALVMPKKGPVPEFTRHFDYHITRGVMPFSGGTGTELGGLIRFAEGQRCAVGVLELLALVDAWPPVSLTLLSQPAPASSLTWTIEFIQPHQSAETKALTTDWWSYLASIEHGADGYHHIEAKLWQPDGQLAAISRQTVTVFA</sequence>
<evidence type="ECO:0000259" key="1">
    <source>
        <dbReference type="Pfam" id="PF13622"/>
    </source>
</evidence>
<keyword evidence="4" id="KW-1185">Reference proteome</keyword>
<dbReference type="InterPro" id="IPR052389">
    <property type="entry name" value="Sec_Metab_Biosynth-Assoc"/>
</dbReference>
<dbReference type="OrthoDB" id="7059210at2"/>
<proteinExistence type="predicted"/>
<feature type="domain" description="Acyl-CoA thioesterase-like C-terminal" evidence="2">
    <location>
        <begin position="131"/>
        <end position="265"/>
    </location>
</feature>
<dbReference type="PANTHER" id="PTHR38110:SF1">
    <property type="entry name" value="THIOESTERASE DOMAIN-CONTAINING PROTEIN"/>
    <property type="match status" value="1"/>
</dbReference>
<dbReference type="EMBL" id="VRLR01000013">
    <property type="protein sequence ID" value="TXK78325.1"/>
    <property type="molecule type" value="Genomic_DNA"/>
</dbReference>
<dbReference type="Pfam" id="PF20789">
    <property type="entry name" value="4HBT_3C"/>
    <property type="match status" value="1"/>
</dbReference>
<dbReference type="InterPro" id="IPR029069">
    <property type="entry name" value="HotDog_dom_sf"/>
</dbReference>
<evidence type="ECO:0000313" key="3">
    <source>
        <dbReference type="EMBL" id="TXK78325.1"/>
    </source>
</evidence>
<dbReference type="PANTHER" id="PTHR38110">
    <property type="entry name" value="CHROMOSOME 23, WHOLE GENOME SHOTGUN SEQUENCE"/>
    <property type="match status" value="1"/>
</dbReference>
<name>A0A5C8LPY9_9GAMM</name>
<protein>
    <submittedName>
        <fullName evidence="3">Thioesterase family protein</fullName>
    </submittedName>
</protein>
<accession>A0A5C8LPY9</accession>
<gene>
    <name evidence="3" type="ORF">FU839_16480</name>
</gene>
<evidence type="ECO:0000313" key="4">
    <source>
        <dbReference type="Proteomes" id="UP000321814"/>
    </source>
</evidence>
<dbReference type="Gene3D" id="2.40.160.210">
    <property type="entry name" value="Acyl-CoA thioesterase, double hotdog domain"/>
    <property type="match status" value="1"/>
</dbReference>
<dbReference type="InterPro" id="IPR049449">
    <property type="entry name" value="TesB_ACOT8-like_N"/>
</dbReference>